<keyword evidence="2" id="KW-1185">Reference proteome</keyword>
<evidence type="ECO:0008006" key="3">
    <source>
        <dbReference type="Google" id="ProtNLM"/>
    </source>
</evidence>
<reference evidence="1 2" key="1">
    <citation type="journal article" date="2015" name="Genome Announc.">
        <title>Expanding the biotechnology potential of lactobacilli through comparative genomics of 213 strains and associated genera.</title>
        <authorList>
            <person name="Sun Z."/>
            <person name="Harris H.M."/>
            <person name="McCann A."/>
            <person name="Guo C."/>
            <person name="Argimon S."/>
            <person name="Zhang W."/>
            <person name="Yang X."/>
            <person name="Jeffery I.B."/>
            <person name="Cooney J.C."/>
            <person name="Kagawa T.F."/>
            <person name="Liu W."/>
            <person name="Song Y."/>
            <person name="Salvetti E."/>
            <person name="Wrobel A."/>
            <person name="Rasinkangas P."/>
            <person name="Parkhill J."/>
            <person name="Rea M.C."/>
            <person name="O'Sullivan O."/>
            <person name="Ritari J."/>
            <person name="Douillard F.P."/>
            <person name="Paul Ross R."/>
            <person name="Yang R."/>
            <person name="Briner A.E."/>
            <person name="Felis G.E."/>
            <person name="de Vos W.M."/>
            <person name="Barrangou R."/>
            <person name="Klaenhammer T.R."/>
            <person name="Caufield P.W."/>
            <person name="Cui Y."/>
            <person name="Zhang H."/>
            <person name="O'Toole P.W."/>
        </authorList>
    </citation>
    <scope>NUCLEOTIDE SEQUENCE [LARGE SCALE GENOMIC DNA]</scope>
    <source>
        <strain evidence="1 2">DSM 24301</strain>
    </source>
</reference>
<dbReference type="AlphaFoldDB" id="A0A0R2MSQ8"/>
<comment type="caution">
    <text evidence="1">The sequence shown here is derived from an EMBL/GenBank/DDBJ whole genome shotgun (WGS) entry which is preliminary data.</text>
</comment>
<dbReference type="RefSeq" id="WP_056992963.1">
    <property type="nucleotide sequence ID" value="NZ_JQCE01000035.1"/>
</dbReference>
<gene>
    <name evidence="1" type="ORF">IV56_GL001067</name>
</gene>
<accession>A0A0R2MSQ8</accession>
<protein>
    <recommendedName>
        <fullName evidence="3">Phage protein</fullName>
    </recommendedName>
</protein>
<evidence type="ECO:0000313" key="2">
    <source>
        <dbReference type="Proteomes" id="UP000050969"/>
    </source>
</evidence>
<dbReference type="EMBL" id="JQCE01000035">
    <property type="protein sequence ID" value="KRO16623.1"/>
    <property type="molecule type" value="Genomic_DNA"/>
</dbReference>
<dbReference type="SUPFAM" id="SSF160719">
    <property type="entry name" value="gpW/gp25-like"/>
    <property type="match status" value="1"/>
</dbReference>
<evidence type="ECO:0000313" key="1">
    <source>
        <dbReference type="EMBL" id="KRO16623.1"/>
    </source>
</evidence>
<dbReference type="Pfam" id="PF10934">
    <property type="entry name" value="Sheath_initiator"/>
    <property type="match status" value="1"/>
</dbReference>
<dbReference type="STRING" id="1293598.IV56_GL001067"/>
<name>A0A0R2MSQ8_9LACO</name>
<dbReference type="InterPro" id="IPR020288">
    <property type="entry name" value="Sheath_initiator"/>
</dbReference>
<proteinExistence type="predicted"/>
<organism evidence="1 2">
    <name type="scientific">Lacticaseibacillus saniviri JCM 17471 = DSM 24301</name>
    <dbReference type="NCBI Taxonomy" id="1293598"/>
    <lineage>
        <taxon>Bacteria</taxon>
        <taxon>Bacillati</taxon>
        <taxon>Bacillota</taxon>
        <taxon>Bacilli</taxon>
        <taxon>Lactobacillales</taxon>
        <taxon>Lactobacillaceae</taxon>
        <taxon>Lacticaseibacillus</taxon>
    </lineage>
</organism>
<dbReference type="PATRIC" id="fig|1293598.4.peg.1119"/>
<dbReference type="Proteomes" id="UP000050969">
    <property type="component" value="Unassembled WGS sequence"/>
</dbReference>
<sequence length="137" mass="15335">MDDYVLTDTSPETAEVTEVTMPSLTYQVIDGHVRHVGTLDGQDAMRQAVEKILRTERFVWPIYSDQYGNDLMELVGKEMPYARAEVGRMLSEALLADDRVDQVIVNDITAVESSVMAVKATVYTQFGKLNIESEVTT</sequence>